<keyword evidence="3" id="KW-1185">Reference proteome</keyword>
<dbReference type="Proteomes" id="UP000018780">
    <property type="component" value="Chromosome"/>
</dbReference>
<dbReference type="OrthoDB" id="7740537at2"/>
<feature type="transmembrane region" description="Helical" evidence="1">
    <location>
        <begin position="224"/>
        <end position="244"/>
    </location>
</feature>
<accession>V9VRS2</accession>
<dbReference type="PATRIC" id="fig|999552.6.peg.1265"/>
<gene>
    <name evidence="2" type="ORF">METH_06280</name>
</gene>
<protein>
    <submittedName>
        <fullName evidence="2">Uncharacterized protein</fullName>
    </submittedName>
</protein>
<dbReference type="HOGENOM" id="CLU_942934_0_0_5"/>
<dbReference type="AlphaFoldDB" id="V9VRS2"/>
<feature type="transmembrane region" description="Helical" evidence="1">
    <location>
        <begin position="41"/>
        <end position="62"/>
    </location>
</feature>
<dbReference type="EMBL" id="CP006773">
    <property type="protein sequence ID" value="AHD00389.1"/>
    <property type="molecule type" value="Genomic_DNA"/>
</dbReference>
<organism evidence="2 3">
    <name type="scientific">Leisingera methylohalidivorans DSM 14336</name>
    <dbReference type="NCBI Taxonomy" id="999552"/>
    <lineage>
        <taxon>Bacteria</taxon>
        <taxon>Pseudomonadati</taxon>
        <taxon>Pseudomonadota</taxon>
        <taxon>Alphaproteobacteria</taxon>
        <taxon>Rhodobacterales</taxon>
        <taxon>Roseobacteraceae</taxon>
        <taxon>Leisingera</taxon>
    </lineage>
</organism>
<feature type="transmembrane region" description="Helical" evidence="1">
    <location>
        <begin position="12"/>
        <end position="29"/>
    </location>
</feature>
<dbReference type="KEGG" id="lmd:METH_06280"/>
<evidence type="ECO:0000256" key="1">
    <source>
        <dbReference type="SAM" id="Phobius"/>
    </source>
</evidence>
<sequence>MAFIADNQLPLLLLFFLAGLIGTACLFRKPAGHRAWKLADLVWVVLGGFGALAAVVSGIYAADSSKLERQIDIAYAATAAFDRDAARFRLRFCEPAYDADIAVLCGKVEFLSASTAGNAELPLFIAVTDEVAPLQGLSFLFGTGAGGSGAMQDMKAQASAFDPAAFLVFTALDDTAQAAVDNMRRKVPAIAGDYLIIARAYDALIAHVSKLKDEWEYLQANAHILVWQIIALCLVSFAAPFRLGKSIVELRARR</sequence>
<reference evidence="2 3" key="1">
    <citation type="submission" date="2013-09" db="EMBL/GenBank/DDBJ databases">
        <authorList>
            <consortium name="DOE Joint Genome Institute"/>
            <person name="Klenk H.-P."/>
            <person name="Huntemann M."/>
            <person name="Han J."/>
            <person name="Chen A."/>
            <person name="Kyrpides N."/>
            <person name="Mavromatis K."/>
            <person name="Markowitz V."/>
            <person name="Palaniappan K."/>
            <person name="Ivanova N."/>
            <person name="Schaumberg A."/>
            <person name="Pati A."/>
            <person name="Liolios K."/>
            <person name="Nordberg H.P."/>
            <person name="Cantor M.N."/>
            <person name="Hua S.X."/>
            <person name="Woyke T."/>
        </authorList>
    </citation>
    <scope>NUCLEOTIDE SEQUENCE [LARGE SCALE GENOMIC DNA]</scope>
    <source>
        <strain evidence="2 3">DSM 14336</strain>
    </source>
</reference>
<name>V9VRS2_9RHOB</name>
<dbReference type="RefSeq" id="WP_024089538.1">
    <property type="nucleotide sequence ID" value="NC_023135.1"/>
</dbReference>
<evidence type="ECO:0000313" key="3">
    <source>
        <dbReference type="Proteomes" id="UP000018780"/>
    </source>
</evidence>
<dbReference type="STRING" id="999552.METH_06280"/>
<keyword evidence="1" id="KW-0472">Membrane</keyword>
<evidence type="ECO:0000313" key="2">
    <source>
        <dbReference type="EMBL" id="AHD00389.1"/>
    </source>
</evidence>
<proteinExistence type="predicted"/>
<keyword evidence="1" id="KW-0812">Transmembrane</keyword>
<keyword evidence="1" id="KW-1133">Transmembrane helix</keyword>